<feature type="transmembrane region" description="Helical" evidence="10">
    <location>
        <begin position="252"/>
        <end position="270"/>
    </location>
</feature>
<keyword evidence="2" id="KW-0813">Transport</keyword>
<dbReference type="Pfam" id="PF00005">
    <property type="entry name" value="ABC_tran"/>
    <property type="match status" value="1"/>
</dbReference>
<feature type="region of interest" description="Disordered" evidence="9">
    <location>
        <begin position="642"/>
        <end position="662"/>
    </location>
</feature>
<evidence type="ECO:0000256" key="10">
    <source>
        <dbReference type="SAM" id="Phobius"/>
    </source>
</evidence>
<keyword evidence="7 10" id="KW-1133">Transmembrane helix</keyword>
<evidence type="ECO:0000259" key="11">
    <source>
        <dbReference type="PROSITE" id="PS50893"/>
    </source>
</evidence>
<feature type="transmembrane region" description="Helical" evidence="10">
    <location>
        <begin position="427"/>
        <end position="446"/>
    </location>
</feature>
<feature type="domain" description="ABC transporter" evidence="11">
    <location>
        <begin position="677"/>
        <end position="918"/>
    </location>
</feature>
<feature type="transmembrane region" description="Helical" evidence="10">
    <location>
        <begin position="610"/>
        <end position="635"/>
    </location>
</feature>
<comment type="caution">
    <text evidence="12">The sequence shown here is derived from an EMBL/GenBank/DDBJ whole genome shotgun (WGS) entry which is preliminary data.</text>
</comment>
<dbReference type="InterPro" id="IPR003439">
    <property type="entry name" value="ABC_transporter-like_ATP-bd"/>
</dbReference>
<dbReference type="Pfam" id="PF12399">
    <property type="entry name" value="BCA_ABC_TP_C"/>
    <property type="match status" value="1"/>
</dbReference>
<evidence type="ECO:0000256" key="8">
    <source>
        <dbReference type="ARBA" id="ARBA00023136"/>
    </source>
</evidence>
<dbReference type="CDD" id="cd06582">
    <property type="entry name" value="TM_PBP1_LivH_like"/>
    <property type="match status" value="1"/>
</dbReference>
<feature type="transmembrane region" description="Helical" evidence="10">
    <location>
        <begin position="553"/>
        <end position="573"/>
    </location>
</feature>
<name>A0ABN2MUW6_9PSEU</name>
<proteinExistence type="predicted"/>
<dbReference type="Pfam" id="PF02653">
    <property type="entry name" value="BPD_transp_2"/>
    <property type="match status" value="2"/>
</dbReference>
<feature type="transmembrane region" description="Helical" evidence="10">
    <location>
        <begin position="224"/>
        <end position="245"/>
    </location>
</feature>
<comment type="subcellular location">
    <subcellularLocation>
        <location evidence="1">Cell membrane</location>
        <topology evidence="1">Multi-pass membrane protein</topology>
    </subcellularLocation>
</comment>
<feature type="transmembrane region" description="Helical" evidence="10">
    <location>
        <begin position="481"/>
        <end position="500"/>
    </location>
</feature>
<dbReference type="InterPro" id="IPR003593">
    <property type="entry name" value="AAA+_ATPase"/>
</dbReference>
<feature type="transmembrane region" description="Helical" evidence="10">
    <location>
        <begin position="194"/>
        <end position="218"/>
    </location>
</feature>
<dbReference type="SUPFAM" id="SSF52540">
    <property type="entry name" value="P-loop containing nucleoside triphosphate hydrolases"/>
    <property type="match status" value="1"/>
</dbReference>
<dbReference type="InterPro" id="IPR027417">
    <property type="entry name" value="P-loop_NTPase"/>
</dbReference>
<keyword evidence="6" id="KW-0067">ATP-binding</keyword>
<organism evidence="12 13">
    <name type="scientific">Pseudonocardia ailaonensis</name>
    <dbReference type="NCBI Taxonomy" id="367279"/>
    <lineage>
        <taxon>Bacteria</taxon>
        <taxon>Bacillati</taxon>
        <taxon>Actinomycetota</taxon>
        <taxon>Actinomycetes</taxon>
        <taxon>Pseudonocardiales</taxon>
        <taxon>Pseudonocardiaceae</taxon>
        <taxon>Pseudonocardia</taxon>
    </lineage>
</organism>
<evidence type="ECO:0000256" key="6">
    <source>
        <dbReference type="ARBA" id="ARBA00022840"/>
    </source>
</evidence>
<accession>A0ABN2MUW6</accession>
<dbReference type="InterPro" id="IPR043428">
    <property type="entry name" value="LivM-like"/>
</dbReference>
<dbReference type="InterPro" id="IPR051120">
    <property type="entry name" value="ABC_AA/LPS_Transport"/>
</dbReference>
<feature type="transmembrane region" description="Helical" evidence="10">
    <location>
        <begin position="328"/>
        <end position="345"/>
    </location>
</feature>
<evidence type="ECO:0000256" key="4">
    <source>
        <dbReference type="ARBA" id="ARBA00022692"/>
    </source>
</evidence>
<feature type="transmembrane region" description="Helical" evidence="10">
    <location>
        <begin position="106"/>
        <end position="126"/>
    </location>
</feature>
<feature type="transmembrane region" description="Helical" evidence="10">
    <location>
        <begin position="580"/>
        <end position="598"/>
    </location>
</feature>
<feature type="transmembrane region" description="Helical" evidence="10">
    <location>
        <begin position="521"/>
        <end position="547"/>
    </location>
</feature>
<sequence>MSPYLLFLFLGLSLGAVYASIALSITLTYQGSGVINFAAGAMATVPLYVFDDLRNGRFSVPLPGVPSIEVGEQPVWLAVLLGVVVAAVLGLLVELLISRPLRRAPVLAKVVAAVGVMLTIQAAVALKFGSDARSMTAVLPTGSASVGGIQVPTDRLWFAGIVVLAGAGLAIWFRRSRVGLAVQAAAENQRAAEFARLSPTVLGIVTWVVSSVFVALTMMLAGPAIGVLTPGNMTLLVVPALAAALIGRMSSLWAALAGGLGMGVLVAELQFLSQTKTWWPDWAKQGLTDAVPFLVIVVVLFVVGRSIPMRGDDEQLRLPAVRLPRNRPVVIVALVLGGVALVTLTDGSYRFGVINSLALSLIALSLVVLTGMVGQISLAQAGLAGAAGLVVSKLGTALPFPLPMIIGALVATVIGVLIGLPALRIRGAQLAVVTLAAAVVVQQFVLGNRLFVSTENTIRDPELFGLDLGVREGTTIARVPFGLLVLVVVAIAFVLVANVMRSGTGRRMLAVRSNERAAASVGINVSGVKLTAFALASFLAGLGGTLIGYSRGVLSVESFGVLVGLSILAIAYIGGIASASGAFVAGAMGAVGIVFVILDRNLDLGQYYSVITGVGLILAVLFNPLGVAGGTRAQYERLRAGLRRRTGPDDPPGGEVGTRPDPVLRRPASRLVGDVCLRTTGIRVTYGGVRAVDGVDIEVRAGEIVGLIGPNGAGKTSFIDAISGFTPATGTVELAGRDVSALPAYRRARLGLVRTWQSMELFDDLSVLGNVRVADDVRDRSFAFARDLFRPSRTPSGTVGDAMTLLALDGSGEGRPAELPLGRQKVLGVARALALEPQVLLLDEPAAGLDTAESIEFGNDLHQIAATGVGCLLVDHDMHLVFGVCDRVYVIEFGRPIAVGTPEEIRRNPKVLAAYLGGDHLEASEPAGDVLTQEPTRIGGA</sequence>
<evidence type="ECO:0000313" key="13">
    <source>
        <dbReference type="Proteomes" id="UP001500449"/>
    </source>
</evidence>
<dbReference type="Proteomes" id="UP001500449">
    <property type="component" value="Unassembled WGS sequence"/>
</dbReference>
<keyword evidence="13" id="KW-1185">Reference proteome</keyword>
<feature type="transmembrane region" description="Helical" evidence="10">
    <location>
        <begin position="75"/>
        <end position="97"/>
    </location>
</feature>
<feature type="transmembrane region" description="Helical" evidence="10">
    <location>
        <begin position="290"/>
        <end position="307"/>
    </location>
</feature>
<reference evidence="12 13" key="1">
    <citation type="journal article" date="2019" name="Int. J. Syst. Evol. Microbiol.">
        <title>The Global Catalogue of Microorganisms (GCM) 10K type strain sequencing project: providing services to taxonomists for standard genome sequencing and annotation.</title>
        <authorList>
            <consortium name="The Broad Institute Genomics Platform"/>
            <consortium name="The Broad Institute Genome Sequencing Center for Infectious Disease"/>
            <person name="Wu L."/>
            <person name="Ma J."/>
        </authorList>
    </citation>
    <scope>NUCLEOTIDE SEQUENCE [LARGE SCALE GENOMIC DNA]</scope>
    <source>
        <strain evidence="12 13">JCM 16009</strain>
    </source>
</reference>
<dbReference type="CDD" id="cd06581">
    <property type="entry name" value="TM_PBP1_LivM_like"/>
    <property type="match status" value="1"/>
</dbReference>
<dbReference type="InterPro" id="IPR001851">
    <property type="entry name" value="ABC_transp_permease"/>
</dbReference>
<dbReference type="PANTHER" id="PTHR45772">
    <property type="entry name" value="CONSERVED COMPONENT OF ABC TRANSPORTER FOR NATURAL AMINO ACIDS-RELATED"/>
    <property type="match status" value="1"/>
</dbReference>
<dbReference type="Gene3D" id="3.40.50.300">
    <property type="entry name" value="P-loop containing nucleotide triphosphate hydrolases"/>
    <property type="match status" value="1"/>
</dbReference>
<feature type="transmembrane region" description="Helical" evidence="10">
    <location>
        <begin position="156"/>
        <end position="173"/>
    </location>
</feature>
<dbReference type="RefSeq" id="WP_344414212.1">
    <property type="nucleotide sequence ID" value="NZ_BAAAQK010000004.1"/>
</dbReference>
<feature type="transmembrane region" description="Helical" evidence="10">
    <location>
        <begin position="376"/>
        <end position="394"/>
    </location>
</feature>
<keyword evidence="4 10" id="KW-0812">Transmembrane</keyword>
<evidence type="ECO:0000256" key="7">
    <source>
        <dbReference type="ARBA" id="ARBA00022989"/>
    </source>
</evidence>
<keyword evidence="5" id="KW-0547">Nucleotide-binding</keyword>
<protein>
    <submittedName>
        <fullName evidence="12">Branched-chain amino acid ABC transporter permease/ATP-binding protein</fullName>
    </submittedName>
</protein>
<evidence type="ECO:0000256" key="9">
    <source>
        <dbReference type="SAM" id="MobiDB-lite"/>
    </source>
</evidence>
<dbReference type="CDD" id="cd03219">
    <property type="entry name" value="ABC_Mj1267_LivG_branched"/>
    <property type="match status" value="1"/>
</dbReference>
<feature type="transmembrane region" description="Helical" evidence="10">
    <location>
        <begin position="400"/>
        <end position="420"/>
    </location>
</feature>
<evidence type="ECO:0000256" key="1">
    <source>
        <dbReference type="ARBA" id="ARBA00004651"/>
    </source>
</evidence>
<dbReference type="PROSITE" id="PS50893">
    <property type="entry name" value="ABC_TRANSPORTER_2"/>
    <property type="match status" value="1"/>
</dbReference>
<dbReference type="PANTHER" id="PTHR45772:SF1">
    <property type="entry name" value="ABC TRANSPORTER ATP-BINDING PROTEIN"/>
    <property type="match status" value="1"/>
</dbReference>
<gene>
    <name evidence="12" type="ORF">GCM10009836_16990</name>
</gene>
<dbReference type="InterPro" id="IPR032823">
    <property type="entry name" value="BCA_ABC_TP_C"/>
</dbReference>
<feature type="transmembrane region" description="Helical" evidence="10">
    <location>
        <begin position="351"/>
        <end position="369"/>
    </location>
</feature>
<keyword evidence="8 10" id="KW-0472">Membrane</keyword>
<evidence type="ECO:0000313" key="12">
    <source>
        <dbReference type="EMBL" id="GAA1838571.1"/>
    </source>
</evidence>
<dbReference type="EMBL" id="BAAAQK010000004">
    <property type="protein sequence ID" value="GAA1838571.1"/>
    <property type="molecule type" value="Genomic_DNA"/>
</dbReference>
<evidence type="ECO:0000256" key="5">
    <source>
        <dbReference type="ARBA" id="ARBA00022741"/>
    </source>
</evidence>
<evidence type="ECO:0000256" key="3">
    <source>
        <dbReference type="ARBA" id="ARBA00022475"/>
    </source>
</evidence>
<evidence type="ECO:0000256" key="2">
    <source>
        <dbReference type="ARBA" id="ARBA00022448"/>
    </source>
</evidence>
<keyword evidence="3" id="KW-1003">Cell membrane</keyword>
<dbReference type="SMART" id="SM00382">
    <property type="entry name" value="AAA"/>
    <property type="match status" value="1"/>
</dbReference>